<protein>
    <recommendedName>
        <fullName evidence="3">DUF1501 domain-containing protein</fullName>
    </recommendedName>
</protein>
<accession>A0A517ZXW8</accession>
<dbReference type="AlphaFoldDB" id="A0A517ZXW8"/>
<dbReference type="PANTHER" id="PTHR43737">
    <property type="entry name" value="BLL7424 PROTEIN"/>
    <property type="match status" value="1"/>
</dbReference>
<evidence type="ECO:0000313" key="1">
    <source>
        <dbReference type="EMBL" id="QDU47308.1"/>
    </source>
</evidence>
<dbReference type="EMBL" id="CP036276">
    <property type="protein sequence ID" value="QDU47308.1"/>
    <property type="molecule type" value="Genomic_DNA"/>
</dbReference>
<keyword evidence="2" id="KW-1185">Reference proteome</keyword>
<evidence type="ECO:0008006" key="3">
    <source>
        <dbReference type="Google" id="ProtNLM"/>
    </source>
</evidence>
<name>A0A517ZXW8_9PLAN</name>
<dbReference type="PANTHER" id="PTHR43737:SF1">
    <property type="entry name" value="DUF1501 DOMAIN-CONTAINING PROTEIN"/>
    <property type="match status" value="1"/>
</dbReference>
<proteinExistence type="predicted"/>
<evidence type="ECO:0000313" key="2">
    <source>
        <dbReference type="Proteomes" id="UP000319383"/>
    </source>
</evidence>
<gene>
    <name evidence="1" type="ORF">Mal52_58360</name>
</gene>
<dbReference type="KEGG" id="sdyn:Mal52_58360"/>
<dbReference type="InterPro" id="IPR017850">
    <property type="entry name" value="Alkaline_phosphatase_core_sf"/>
</dbReference>
<reference evidence="1 2" key="1">
    <citation type="submission" date="2019-02" db="EMBL/GenBank/DDBJ databases">
        <title>Deep-cultivation of Planctomycetes and their phenomic and genomic characterization uncovers novel biology.</title>
        <authorList>
            <person name="Wiegand S."/>
            <person name="Jogler M."/>
            <person name="Boedeker C."/>
            <person name="Pinto D."/>
            <person name="Vollmers J."/>
            <person name="Rivas-Marin E."/>
            <person name="Kohn T."/>
            <person name="Peeters S.H."/>
            <person name="Heuer A."/>
            <person name="Rast P."/>
            <person name="Oberbeckmann S."/>
            <person name="Bunk B."/>
            <person name="Jeske O."/>
            <person name="Meyerdierks A."/>
            <person name="Storesund J.E."/>
            <person name="Kallscheuer N."/>
            <person name="Luecker S."/>
            <person name="Lage O.M."/>
            <person name="Pohl T."/>
            <person name="Merkel B.J."/>
            <person name="Hornburger P."/>
            <person name="Mueller R.-W."/>
            <person name="Bruemmer F."/>
            <person name="Labrenz M."/>
            <person name="Spormann A.M."/>
            <person name="Op den Camp H."/>
            <person name="Overmann J."/>
            <person name="Amann R."/>
            <person name="Jetten M.S.M."/>
            <person name="Mascher T."/>
            <person name="Medema M.H."/>
            <person name="Devos D.P."/>
            <person name="Kaster A.-K."/>
            <person name="Ovreas L."/>
            <person name="Rohde M."/>
            <person name="Galperin M.Y."/>
            <person name="Jogler C."/>
        </authorList>
    </citation>
    <scope>NUCLEOTIDE SEQUENCE [LARGE SCALE GENOMIC DNA]</scope>
    <source>
        <strain evidence="1 2">Mal52</strain>
    </source>
</reference>
<dbReference type="Pfam" id="PF07394">
    <property type="entry name" value="DUF1501"/>
    <property type="match status" value="1"/>
</dbReference>
<sequence>MNRPQYNQSQLDSAVRHFQDEQFLRRDLLKIGGAGFLGLTLPKLLSASEPKQPSAKPPGRAKSVIFLFQFGGPSHVDMFDMKPDAPDGIRSKFAPIQTSVPGLVTCEHLPETAKVMDRVALVRSVHHKMKNHNSAGYHALTGVAPPLDDQRLRELPDLYPAYGSIVDQVAPASSELPTFVSYPYVIADGSTTPGQRASFLGKKFDPLLITEDPNDPHFKLPELSLPANLSQDRLSNRRHMQRLLNRQSQLWESSTQARGLDDYYEKVLTMLASSRVQQAFDLTQESEKVRNNYGRTTYGQGCLLSRRLVEAGVKFVNVYFSKGIGGQSTTSGGWDTHGFNNTRMYKILPEFHLPITEQTLPTLLLDLETRGLLDETLVVWMGEFGRSPRINKNISRDHWPFCYTVLMAGGGIRGGAIHGASDKQGAYPDRDPVTLGDIAATMYALLGIDPETQIYDRLDRPLPIAQGKPIQSIMA</sequence>
<dbReference type="Proteomes" id="UP000319383">
    <property type="component" value="Chromosome"/>
</dbReference>
<organism evidence="1 2">
    <name type="scientific">Symmachiella dynata</name>
    <dbReference type="NCBI Taxonomy" id="2527995"/>
    <lineage>
        <taxon>Bacteria</taxon>
        <taxon>Pseudomonadati</taxon>
        <taxon>Planctomycetota</taxon>
        <taxon>Planctomycetia</taxon>
        <taxon>Planctomycetales</taxon>
        <taxon>Planctomycetaceae</taxon>
        <taxon>Symmachiella</taxon>
    </lineage>
</organism>
<dbReference type="SUPFAM" id="SSF53649">
    <property type="entry name" value="Alkaline phosphatase-like"/>
    <property type="match status" value="1"/>
</dbReference>
<dbReference type="RefSeq" id="WP_145380097.1">
    <property type="nucleotide sequence ID" value="NZ_CP036276.1"/>
</dbReference>
<dbReference type="InterPro" id="IPR010869">
    <property type="entry name" value="DUF1501"/>
</dbReference>